<keyword evidence="4 10" id="KW-1133">Transmembrane helix</keyword>
<dbReference type="GO" id="GO:0050917">
    <property type="term" value="P:sensory perception of umami taste"/>
    <property type="evidence" value="ECO:0007669"/>
    <property type="project" value="TreeGrafter"/>
</dbReference>
<gene>
    <name evidence="12" type="ORF">PAL_GLEAN10013068</name>
</gene>
<feature type="transmembrane region" description="Helical" evidence="10">
    <location>
        <begin position="12"/>
        <end position="33"/>
    </location>
</feature>
<evidence type="ECO:0000256" key="4">
    <source>
        <dbReference type="ARBA" id="ARBA00022989"/>
    </source>
</evidence>
<dbReference type="PANTHER" id="PTHR24061">
    <property type="entry name" value="CALCIUM-SENSING RECEPTOR-RELATED"/>
    <property type="match status" value="1"/>
</dbReference>
<organism evidence="12 13">
    <name type="scientific">Pteropus alecto</name>
    <name type="common">Black flying fox</name>
    <dbReference type="NCBI Taxonomy" id="9402"/>
    <lineage>
        <taxon>Eukaryota</taxon>
        <taxon>Metazoa</taxon>
        <taxon>Chordata</taxon>
        <taxon>Craniata</taxon>
        <taxon>Vertebrata</taxon>
        <taxon>Euteleostomi</taxon>
        <taxon>Mammalia</taxon>
        <taxon>Eutheria</taxon>
        <taxon>Laurasiatheria</taxon>
        <taxon>Chiroptera</taxon>
        <taxon>Yinpterochiroptera</taxon>
        <taxon>Pteropodoidea</taxon>
        <taxon>Pteropodidae</taxon>
        <taxon>Pteropodinae</taxon>
        <taxon>Pteropus</taxon>
    </lineage>
</organism>
<keyword evidence="8" id="KW-0325">Glycoprotein</keyword>
<feature type="transmembrane region" description="Helical" evidence="10">
    <location>
        <begin position="119"/>
        <end position="140"/>
    </location>
</feature>
<accession>L5KJ69</accession>
<evidence type="ECO:0000256" key="9">
    <source>
        <dbReference type="ARBA" id="ARBA00023224"/>
    </source>
</evidence>
<dbReference type="InterPro" id="IPR000337">
    <property type="entry name" value="GPCR_3"/>
</dbReference>
<evidence type="ECO:0000256" key="8">
    <source>
        <dbReference type="ARBA" id="ARBA00023180"/>
    </source>
</evidence>
<sequence length="222" mass="24054">MPVSLCPAEPSSRANTLLLLPVAWTAGLFAWRLDTPVVRSAGGRLCLLLLGSLAGGSCGLYGFGEPRLPTCLLHQGLFALGFAIFLSGLTMCSFQASSSSKSSVKVPTFYDAWVQHHRAGLFVVISSVAQLLICRIWLAVWTPLPTREYQHFPQLVVLDCSEANSPGFTLAFTYNGLLSVSTFACSYLGKDLPEIYSEAKCVPFSLLLNFVSWIAFFTTASV</sequence>
<keyword evidence="6 10" id="KW-0472">Membrane</keyword>
<keyword evidence="9" id="KW-0807">Transducer</keyword>
<evidence type="ECO:0000313" key="12">
    <source>
        <dbReference type="EMBL" id="ELK10573.1"/>
    </source>
</evidence>
<evidence type="ECO:0000313" key="13">
    <source>
        <dbReference type="Proteomes" id="UP000010552"/>
    </source>
</evidence>
<comment type="subcellular location">
    <subcellularLocation>
        <location evidence="1">Cell membrane</location>
        <topology evidence="1">Multi-pass membrane protein</topology>
    </subcellularLocation>
</comment>
<feature type="transmembrane region" description="Helical" evidence="10">
    <location>
        <begin position="45"/>
        <end position="64"/>
    </location>
</feature>
<dbReference type="GO" id="GO:0004930">
    <property type="term" value="F:G protein-coupled receptor activity"/>
    <property type="evidence" value="ECO:0007669"/>
    <property type="project" value="UniProtKB-KW"/>
</dbReference>
<dbReference type="PANTHER" id="PTHR24061:SF3">
    <property type="entry name" value="TASTE RECEPTOR TYPE 1 MEMBER 1"/>
    <property type="match status" value="1"/>
</dbReference>
<dbReference type="GO" id="GO:0005886">
    <property type="term" value="C:plasma membrane"/>
    <property type="evidence" value="ECO:0007669"/>
    <property type="project" value="UniProtKB-SubCell"/>
</dbReference>
<protein>
    <submittedName>
        <fullName evidence="12">Taste receptor type 1 member 1</fullName>
    </submittedName>
</protein>
<evidence type="ECO:0000256" key="6">
    <source>
        <dbReference type="ARBA" id="ARBA00023136"/>
    </source>
</evidence>
<dbReference type="Pfam" id="PF00003">
    <property type="entry name" value="7tm_3"/>
    <property type="match status" value="1"/>
</dbReference>
<keyword evidence="5" id="KW-0297">G-protein coupled receptor</keyword>
<keyword evidence="7 12" id="KW-0675">Receptor</keyword>
<dbReference type="Proteomes" id="UP000010552">
    <property type="component" value="Unassembled WGS sequence"/>
</dbReference>
<evidence type="ECO:0000256" key="5">
    <source>
        <dbReference type="ARBA" id="ARBA00023040"/>
    </source>
</evidence>
<name>L5KJ69_PTEAL</name>
<evidence type="ECO:0000256" key="1">
    <source>
        <dbReference type="ARBA" id="ARBA00004651"/>
    </source>
</evidence>
<dbReference type="InterPro" id="IPR017978">
    <property type="entry name" value="GPCR_3_C"/>
</dbReference>
<evidence type="ECO:0000256" key="7">
    <source>
        <dbReference type="ARBA" id="ARBA00023170"/>
    </source>
</evidence>
<feature type="transmembrane region" description="Helical" evidence="10">
    <location>
        <begin position="171"/>
        <end position="189"/>
    </location>
</feature>
<dbReference type="InParanoid" id="L5KJ69"/>
<keyword evidence="13" id="KW-1185">Reference proteome</keyword>
<dbReference type="PROSITE" id="PS50259">
    <property type="entry name" value="G_PROTEIN_RECEP_F3_4"/>
    <property type="match status" value="1"/>
</dbReference>
<feature type="transmembrane region" description="Helical" evidence="10">
    <location>
        <begin position="201"/>
        <end position="220"/>
    </location>
</feature>
<evidence type="ECO:0000256" key="2">
    <source>
        <dbReference type="ARBA" id="ARBA00022475"/>
    </source>
</evidence>
<reference evidence="13" key="1">
    <citation type="journal article" date="2013" name="Science">
        <title>Comparative analysis of bat genomes provides insight into the evolution of flight and immunity.</title>
        <authorList>
            <person name="Zhang G."/>
            <person name="Cowled C."/>
            <person name="Shi Z."/>
            <person name="Huang Z."/>
            <person name="Bishop-Lilly K.A."/>
            <person name="Fang X."/>
            <person name="Wynne J.W."/>
            <person name="Xiong Z."/>
            <person name="Baker M.L."/>
            <person name="Zhao W."/>
            <person name="Tachedjian M."/>
            <person name="Zhu Y."/>
            <person name="Zhou P."/>
            <person name="Jiang X."/>
            <person name="Ng J."/>
            <person name="Yang L."/>
            <person name="Wu L."/>
            <person name="Xiao J."/>
            <person name="Feng Y."/>
            <person name="Chen Y."/>
            <person name="Sun X."/>
            <person name="Zhang Y."/>
            <person name="Marsh G.A."/>
            <person name="Crameri G."/>
            <person name="Broder C.C."/>
            <person name="Frey K.G."/>
            <person name="Wang L.F."/>
            <person name="Wang J."/>
        </authorList>
    </citation>
    <scope>NUCLEOTIDE SEQUENCE [LARGE SCALE GENOMIC DNA]</scope>
</reference>
<feature type="domain" description="G-protein coupled receptors family 3 profile" evidence="11">
    <location>
        <begin position="22"/>
        <end position="222"/>
    </location>
</feature>
<evidence type="ECO:0000259" key="11">
    <source>
        <dbReference type="PROSITE" id="PS50259"/>
    </source>
</evidence>
<keyword evidence="2" id="KW-1003">Cell membrane</keyword>
<evidence type="ECO:0000256" key="10">
    <source>
        <dbReference type="SAM" id="Phobius"/>
    </source>
</evidence>
<dbReference type="EMBL" id="KB030727">
    <property type="protein sequence ID" value="ELK10573.1"/>
    <property type="molecule type" value="Genomic_DNA"/>
</dbReference>
<dbReference type="PRINTS" id="PR00248">
    <property type="entry name" value="GPCRMGR"/>
</dbReference>
<evidence type="ECO:0000256" key="3">
    <source>
        <dbReference type="ARBA" id="ARBA00022692"/>
    </source>
</evidence>
<proteinExistence type="predicted"/>
<feature type="transmembrane region" description="Helical" evidence="10">
    <location>
        <begin position="76"/>
        <end position="98"/>
    </location>
</feature>
<dbReference type="InterPro" id="IPR000068">
    <property type="entry name" value="GPCR_3_Ca_sens_rcpt-rel"/>
</dbReference>
<keyword evidence="3 10" id="KW-0812">Transmembrane</keyword>
<dbReference type="STRING" id="9402.L5KJ69"/>
<dbReference type="AlphaFoldDB" id="L5KJ69"/>